<reference evidence="2 3" key="1">
    <citation type="journal article" date="2016" name="Mol. Biol. Evol.">
        <title>Genome-Wide Survey of Gut Fungi (Harpellales) Reveals the First Horizontally Transferred Ubiquitin Gene from a Mosquito Host.</title>
        <authorList>
            <person name="Wang Y."/>
            <person name="White M.M."/>
            <person name="Kvist S."/>
            <person name="Moncalvo J.M."/>
        </authorList>
    </citation>
    <scope>NUCLEOTIDE SEQUENCE [LARGE SCALE GENOMIC DNA]</scope>
    <source>
        <strain evidence="2 3">ALG-7-W6</strain>
    </source>
</reference>
<comment type="caution">
    <text evidence="2">The sequence shown here is derived from an EMBL/GenBank/DDBJ whole genome shotgun (WGS) entry which is preliminary data.</text>
</comment>
<dbReference type="InterPro" id="IPR049500">
    <property type="entry name" value="Peptidase_M50B-like"/>
</dbReference>
<feature type="transmembrane region" description="Helical" evidence="1">
    <location>
        <begin position="221"/>
        <end position="245"/>
    </location>
</feature>
<dbReference type="AlphaFoldDB" id="A0A1R0GLQ8"/>
<keyword evidence="1" id="KW-1133">Transmembrane helix</keyword>
<evidence type="ECO:0000313" key="3">
    <source>
        <dbReference type="Proteomes" id="UP000187455"/>
    </source>
</evidence>
<feature type="transmembrane region" description="Helical" evidence="1">
    <location>
        <begin position="155"/>
        <end position="171"/>
    </location>
</feature>
<keyword evidence="3" id="KW-1185">Reference proteome</keyword>
<feature type="transmembrane region" description="Helical" evidence="1">
    <location>
        <begin position="100"/>
        <end position="122"/>
    </location>
</feature>
<keyword evidence="1" id="KW-0472">Membrane</keyword>
<keyword evidence="1" id="KW-0812">Transmembrane</keyword>
<dbReference type="OrthoDB" id="40823at2759"/>
<accession>A0A1R0GLQ8</accession>
<feature type="transmembrane region" description="Helical" evidence="1">
    <location>
        <begin position="69"/>
        <end position="88"/>
    </location>
</feature>
<organism evidence="2 3">
    <name type="scientific">Smittium mucronatum</name>
    <dbReference type="NCBI Taxonomy" id="133383"/>
    <lineage>
        <taxon>Eukaryota</taxon>
        <taxon>Fungi</taxon>
        <taxon>Fungi incertae sedis</taxon>
        <taxon>Zoopagomycota</taxon>
        <taxon>Kickxellomycotina</taxon>
        <taxon>Harpellomycetes</taxon>
        <taxon>Harpellales</taxon>
        <taxon>Legeriomycetaceae</taxon>
        <taxon>Smittium</taxon>
    </lineage>
</organism>
<feature type="transmembrane region" description="Helical" evidence="1">
    <location>
        <begin position="31"/>
        <end position="49"/>
    </location>
</feature>
<dbReference type="PANTHER" id="PTHR33979:SF2">
    <property type="entry name" value="PEPTIDASE M50B-LIKE-DOMAIN-CONTAINING PROTEIN"/>
    <property type="match status" value="1"/>
</dbReference>
<proteinExistence type="predicted"/>
<evidence type="ECO:0000256" key="1">
    <source>
        <dbReference type="SAM" id="Phobius"/>
    </source>
</evidence>
<evidence type="ECO:0000313" key="2">
    <source>
        <dbReference type="EMBL" id="OLY77821.1"/>
    </source>
</evidence>
<feature type="transmembrane region" description="Helical" evidence="1">
    <location>
        <begin position="128"/>
        <end position="148"/>
    </location>
</feature>
<dbReference type="Pfam" id="PF13398">
    <property type="entry name" value="Peptidase_M50B"/>
    <property type="match status" value="1"/>
</dbReference>
<protein>
    <recommendedName>
        <fullName evidence="4">Peptidase M50B-like protein</fullName>
    </recommendedName>
</protein>
<gene>
    <name evidence="2" type="ORF">AYI68_g8143</name>
</gene>
<dbReference type="EMBL" id="LSSL01007641">
    <property type="protein sequence ID" value="OLY77821.1"/>
    <property type="molecule type" value="Genomic_DNA"/>
</dbReference>
<evidence type="ECO:0008006" key="4">
    <source>
        <dbReference type="Google" id="ProtNLM"/>
    </source>
</evidence>
<dbReference type="STRING" id="133383.A0A1R0GLQ8"/>
<dbReference type="Proteomes" id="UP000187455">
    <property type="component" value="Unassembled WGS sequence"/>
</dbReference>
<sequence length="246" mass="27522">MPVLDQILLRRADNNANDVVKALTPTAEQRTTLYIMAGYLVFILIVWNLPYIKLLLYPFKLVTVAFHEFSHAFMGLCTGAKILSITIDPDEGGATLMRGGLWWFTMPAGYLGSSLIGAIMIFCGFNTVASKVASVIICLCLLVTLFWARNWLTRFITILFIIPIVLLWVFLEKGLRYFVLFMGVMSCFYSLFDIVEDLVARKVNESDASKFAKATGFPSQCCGFIWLVVSFVFFAAAVLLGIVAFK</sequence>
<name>A0A1R0GLQ8_9FUNG</name>
<dbReference type="PANTHER" id="PTHR33979">
    <property type="entry name" value="OS02G0221600 PROTEIN"/>
    <property type="match status" value="1"/>
</dbReference>
<feature type="transmembrane region" description="Helical" evidence="1">
    <location>
        <begin position="177"/>
        <end position="200"/>
    </location>
</feature>